<comment type="similarity">
    <text evidence="1">Belongs to the YciI family.</text>
</comment>
<organism evidence="3 4">
    <name type="scientific">Chryseobacterium koreense CCUG 49689</name>
    <dbReference type="NCBI Taxonomy" id="1304281"/>
    <lineage>
        <taxon>Bacteria</taxon>
        <taxon>Pseudomonadati</taxon>
        <taxon>Bacteroidota</taxon>
        <taxon>Flavobacteriia</taxon>
        <taxon>Flavobacteriales</taxon>
        <taxon>Weeksellaceae</taxon>
        <taxon>Chryseobacterium group</taxon>
        <taxon>Chryseobacterium</taxon>
    </lineage>
</organism>
<dbReference type="InterPro" id="IPR005545">
    <property type="entry name" value="YCII"/>
</dbReference>
<evidence type="ECO:0000259" key="2">
    <source>
        <dbReference type="Pfam" id="PF03795"/>
    </source>
</evidence>
<evidence type="ECO:0000313" key="4">
    <source>
        <dbReference type="Proteomes" id="UP000035900"/>
    </source>
</evidence>
<dbReference type="STRING" id="1304281.ACM44_11550"/>
<reference evidence="3 4" key="1">
    <citation type="journal article" date="2004" name="Int. J. Syst. Evol. Microbiol.">
        <title>Kaistella koreensis gen. nov., sp. nov., a novel member of the Chryseobacterium-Bergeyella-Riemerella branch.</title>
        <authorList>
            <person name="Kim M.K."/>
            <person name="Im W.T."/>
            <person name="Shin Y.K."/>
            <person name="Lim J.H."/>
            <person name="Kim S.H."/>
            <person name="Lee B.C."/>
            <person name="Park M.Y."/>
            <person name="Lee K.Y."/>
            <person name="Lee S.T."/>
        </authorList>
    </citation>
    <scope>NUCLEOTIDE SEQUENCE [LARGE SCALE GENOMIC DNA]</scope>
    <source>
        <strain evidence="3 4">CCUG 49689</strain>
    </source>
</reference>
<dbReference type="AlphaFoldDB" id="A0A0J7IX68"/>
<evidence type="ECO:0000256" key="1">
    <source>
        <dbReference type="ARBA" id="ARBA00007689"/>
    </source>
</evidence>
<evidence type="ECO:0000313" key="3">
    <source>
        <dbReference type="EMBL" id="KMQ70552.1"/>
    </source>
</evidence>
<name>A0A0J7IX68_9FLAO</name>
<comment type="caution">
    <text evidence="3">The sequence shown here is derived from an EMBL/GenBank/DDBJ whole genome shotgun (WGS) entry which is preliminary data.</text>
</comment>
<sequence length="90" mass="10223">MRTVVFYENTPEGTMEKMMEVFPKHQENEDQFVNAGKIIGIGPFSVPGQGAMGIFTDRESAEEFVKNDPFVSEGLVTYTIKDWVDDLEEK</sequence>
<protein>
    <recommendedName>
        <fullName evidence="2">YCII-related domain-containing protein</fullName>
    </recommendedName>
</protein>
<proteinExistence type="inferred from homology"/>
<dbReference type="EMBL" id="LFNG01000016">
    <property type="protein sequence ID" value="KMQ70552.1"/>
    <property type="molecule type" value="Genomic_DNA"/>
</dbReference>
<feature type="domain" description="YCII-related" evidence="2">
    <location>
        <begin position="1"/>
        <end position="83"/>
    </location>
</feature>
<dbReference type="Gene3D" id="3.30.70.1060">
    <property type="entry name" value="Dimeric alpha+beta barrel"/>
    <property type="match status" value="1"/>
</dbReference>
<keyword evidence="4" id="KW-1185">Reference proteome</keyword>
<gene>
    <name evidence="3" type="ORF">ACM44_11550</name>
</gene>
<accession>A0A0J7IX68</accession>
<dbReference type="Proteomes" id="UP000035900">
    <property type="component" value="Unassembled WGS sequence"/>
</dbReference>
<dbReference type="RefSeq" id="WP_048500198.1">
    <property type="nucleotide sequence ID" value="NZ_LFNG01000016.1"/>
</dbReference>
<dbReference type="Pfam" id="PF03795">
    <property type="entry name" value="YCII"/>
    <property type="match status" value="1"/>
</dbReference>
<dbReference type="InterPro" id="IPR011008">
    <property type="entry name" value="Dimeric_a/b-barrel"/>
</dbReference>
<dbReference type="OrthoDB" id="9797014at2"/>
<dbReference type="SUPFAM" id="SSF54909">
    <property type="entry name" value="Dimeric alpha+beta barrel"/>
    <property type="match status" value="1"/>
</dbReference>
<dbReference type="PATRIC" id="fig|1304281.5.peg.2479"/>